<evidence type="ECO:0000313" key="7">
    <source>
        <dbReference type="EMBL" id="MFD2160639.1"/>
    </source>
</evidence>
<keyword evidence="3 7" id="KW-0418">Kinase</keyword>
<dbReference type="PROSITE" id="PS50011">
    <property type="entry name" value="PROTEIN_KINASE_DOM"/>
    <property type="match status" value="1"/>
</dbReference>
<evidence type="ECO:0000256" key="2">
    <source>
        <dbReference type="ARBA" id="ARBA00022741"/>
    </source>
</evidence>
<evidence type="ECO:0000256" key="4">
    <source>
        <dbReference type="ARBA" id="ARBA00022840"/>
    </source>
</evidence>
<accession>A0ABW4ZF53</accession>
<evidence type="ECO:0000256" key="3">
    <source>
        <dbReference type="ARBA" id="ARBA00022777"/>
    </source>
</evidence>
<sequence length="175" mass="19119">MRDENSHSVEGHAGELGVTDDDALQLMALALGEHEGLGEGASFGDYQILGELGSGGMGVVYRAREKDIDREVALKVLVAGRFSSRELRQRFLLEYRTVAQLEHRSIVPIYAVGEVDGLPFMAMRLIDGDALDVFMRRKLWGGLQYARQGGYVYAGSSSCELCASAWCDPPGFEAV</sequence>
<dbReference type="InterPro" id="IPR000719">
    <property type="entry name" value="Prot_kinase_dom"/>
</dbReference>
<evidence type="ECO:0000256" key="1">
    <source>
        <dbReference type="ARBA" id="ARBA00022679"/>
    </source>
</evidence>
<name>A0ABW4ZF53_9BACT</name>
<keyword evidence="1" id="KW-0808">Transferase</keyword>
<protein>
    <submittedName>
        <fullName evidence="7">Protein kinase</fullName>
    </submittedName>
</protein>
<dbReference type="Pfam" id="PF00069">
    <property type="entry name" value="Pkinase"/>
    <property type="match status" value="1"/>
</dbReference>
<keyword evidence="8" id="KW-1185">Reference proteome</keyword>
<dbReference type="Gene3D" id="3.30.200.20">
    <property type="entry name" value="Phosphorylase Kinase, domain 1"/>
    <property type="match status" value="1"/>
</dbReference>
<dbReference type="Proteomes" id="UP001597389">
    <property type="component" value="Unassembled WGS sequence"/>
</dbReference>
<evidence type="ECO:0000313" key="8">
    <source>
        <dbReference type="Proteomes" id="UP001597389"/>
    </source>
</evidence>
<feature type="binding site" evidence="5">
    <location>
        <position position="75"/>
    </location>
    <ligand>
        <name>ATP</name>
        <dbReference type="ChEBI" id="CHEBI:30616"/>
    </ligand>
</feature>
<dbReference type="PANTHER" id="PTHR43289">
    <property type="entry name" value="MITOGEN-ACTIVATED PROTEIN KINASE KINASE KINASE 20-RELATED"/>
    <property type="match status" value="1"/>
</dbReference>
<keyword evidence="2 5" id="KW-0547">Nucleotide-binding</keyword>
<keyword evidence="4 5" id="KW-0067">ATP-binding</keyword>
<dbReference type="RefSeq" id="WP_377089782.1">
    <property type="nucleotide sequence ID" value="NZ_JBHSJL010000014.1"/>
</dbReference>
<proteinExistence type="predicted"/>
<gene>
    <name evidence="7" type="ORF">ACFSW8_17175</name>
</gene>
<dbReference type="InterPro" id="IPR017441">
    <property type="entry name" value="Protein_kinase_ATP_BS"/>
</dbReference>
<reference evidence="8" key="1">
    <citation type="journal article" date="2019" name="Int. J. Syst. Evol. Microbiol.">
        <title>The Global Catalogue of Microorganisms (GCM) 10K type strain sequencing project: providing services to taxonomists for standard genome sequencing and annotation.</title>
        <authorList>
            <consortium name="The Broad Institute Genomics Platform"/>
            <consortium name="The Broad Institute Genome Sequencing Center for Infectious Disease"/>
            <person name="Wu L."/>
            <person name="Ma J."/>
        </authorList>
    </citation>
    <scope>NUCLEOTIDE SEQUENCE [LARGE SCALE GENOMIC DNA]</scope>
    <source>
        <strain evidence="8">CCUG 57942</strain>
    </source>
</reference>
<dbReference type="InterPro" id="IPR011009">
    <property type="entry name" value="Kinase-like_dom_sf"/>
</dbReference>
<feature type="domain" description="Protein kinase" evidence="6">
    <location>
        <begin position="46"/>
        <end position="175"/>
    </location>
</feature>
<dbReference type="SUPFAM" id="SSF56112">
    <property type="entry name" value="Protein kinase-like (PK-like)"/>
    <property type="match status" value="1"/>
</dbReference>
<dbReference type="EMBL" id="JBHUJB010000089">
    <property type="protein sequence ID" value="MFD2160639.1"/>
    <property type="molecule type" value="Genomic_DNA"/>
</dbReference>
<organism evidence="7 8">
    <name type="scientific">Rubritalea tangerina</name>
    <dbReference type="NCBI Taxonomy" id="430798"/>
    <lineage>
        <taxon>Bacteria</taxon>
        <taxon>Pseudomonadati</taxon>
        <taxon>Verrucomicrobiota</taxon>
        <taxon>Verrucomicrobiia</taxon>
        <taxon>Verrucomicrobiales</taxon>
        <taxon>Rubritaleaceae</taxon>
        <taxon>Rubritalea</taxon>
    </lineage>
</organism>
<comment type="caution">
    <text evidence="7">The sequence shown here is derived from an EMBL/GenBank/DDBJ whole genome shotgun (WGS) entry which is preliminary data.</text>
</comment>
<dbReference type="PROSITE" id="PS00107">
    <property type="entry name" value="PROTEIN_KINASE_ATP"/>
    <property type="match status" value="1"/>
</dbReference>
<dbReference type="PANTHER" id="PTHR43289:SF6">
    <property type="entry name" value="SERINE_THREONINE-PROTEIN KINASE NEKL-3"/>
    <property type="match status" value="1"/>
</dbReference>
<evidence type="ECO:0000259" key="6">
    <source>
        <dbReference type="PROSITE" id="PS50011"/>
    </source>
</evidence>
<evidence type="ECO:0000256" key="5">
    <source>
        <dbReference type="PROSITE-ProRule" id="PRU10141"/>
    </source>
</evidence>
<dbReference type="GO" id="GO:0016301">
    <property type="term" value="F:kinase activity"/>
    <property type="evidence" value="ECO:0007669"/>
    <property type="project" value="UniProtKB-KW"/>
</dbReference>